<reference evidence="1 2" key="2">
    <citation type="journal article" date="2019" name="G3 (Bethesda)">
        <title>Hybrid Assembly of the Genome of the Entomopathogenic Nematode Steinernema carpocapsae Identifies the X-Chromosome.</title>
        <authorList>
            <person name="Serra L."/>
            <person name="Macchietto M."/>
            <person name="Macias-Munoz A."/>
            <person name="McGill C.J."/>
            <person name="Rodriguez I.M."/>
            <person name="Rodriguez B."/>
            <person name="Murad R."/>
            <person name="Mortazavi A."/>
        </authorList>
    </citation>
    <scope>NUCLEOTIDE SEQUENCE [LARGE SCALE GENOMIC DNA]</scope>
    <source>
        <strain evidence="1 2">ALL</strain>
    </source>
</reference>
<evidence type="ECO:0000313" key="1">
    <source>
        <dbReference type="EMBL" id="TKR68402.1"/>
    </source>
</evidence>
<accession>A0A4U5MGW7</accession>
<gene>
    <name evidence="1" type="ORF">L596_024391</name>
</gene>
<protein>
    <submittedName>
        <fullName evidence="1">Uncharacterized protein</fullName>
    </submittedName>
</protein>
<sequence length="92" mass="10397">MPLPEHIKVGRKHSKQDSLAMSPLPLVCALLLLTPIFSRPSVLSFPESPNAQLSVHPKKEIMVDGVDDLLQMMEDHKVEDTKAEFDFKDFQL</sequence>
<name>A0A4U5MGW7_STECR</name>
<comment type="caution">
    <text evidence="1">The sequence shown here is derived from an EMBL/GenBank/DDBJ whole genome shotgun (WGS) entry which is preliminary data.</text>
</comment>
<reference evidence="1 2" key="1">
    <citation type="journal article" date="2015" name="Genome Biol.">
        <title>Comparative genomics of Steinernema reveals deeply conserved gene regulatory networks.</title>
        <authorList>
            <person name="Dillman A.R."/>
            <person name="Macchietto M."/>
            <person name="Porter C.F."/>
            <person name="Rogers A."/>
            <person name="Williams B."/>
            <person name="Antoshechkin I."/>
            <person name="Lee M.M."/>
            <person name="Goodwin Z."/>
            <person name="Lu X."/>
            <person name="Lewis E.E."/>
            <person name="Goodrich-Blair H."/>
            <person name="Stock S.P."/>
            <person name="Adams B.J."/>
            <person name="Sternberg P.W."/>
            <person name="Mortazavi A."/>
        </authorList>
    </citation>
    <scope>NUCLEOTIDE SEQUENCE [LARGE SCALE GENOMIC DNA]</scope>
    <source>
        <strain evidence="1 2">ALL</strain>
    </source>
</reference>
<dbReference type="EMBL" id="AZBU02000008">
    <property type="protein sequence ID" value="TKR68402.1"/>
    <property type="molecule type" value="Genomic_DNA"/>
</dbReference>
<keyword evidence="2" id="KW-1185">Reference proteome</keyword>
<proteinExistence type="predicted"/>
<evidence type="ECO:0000313" key="2">
    <source>
        <dbReference type="Proteomes" id="UP000298663"/>
    </source>
</evidence>
<organism evidence="1 2">
    <name type="scientific">Steinernema carpocapsae</name>
    <name type="common">Entomopathogenic nematode</name>
    <dbReference type="NCBI Taxonomy" id="34508"/>
    <lineage>
        <taxon>Eukaryota</taxon>
        <taxon>Metazoa</taxon>
        <taxon>Ecdysozoa</taxon>
        <taxon>Nematoda</taxon>
        <taxon>Chromadorea</taxon>
        <taxon>Rhabditida</taxon>
        <taxon>Tylenchina</taxon>
        <taxon>Panagrolaimomorpha</taxon>
        <taxon>Strongyloidoidea</taxon>
        <taxon>Steinernematidae</taxon>
        <taxon>Steinernema</taxon>
    </lineage>
</organism>
<dbReference type="AlphaFoldDB" id="A0A4U5MGW7"/>
<dbReference type="Proteomes" id="UP000298663">
    <property type="component" value="Unassembled WGS sequence"/>
</dbReference>